<accession>A0A540KYG8</accession>
<protein>
    <submittedName>
        <fullName evidence="1">Uncharacterized protein</fullName>
    </submittedName>
</protein>
<evidence type="ECO:0000313" key="1">
    <source>
        <dbReference type="EMBL" id="TQD79266.1"/>
    </source>
</evidence>
<evidence type="ECO:0000313" key="2">
    <source>
        <dbReference type="Proteomes" id="UP000315295"/>
    </source>
</evidence>
<dbReference type="AlphaFoldDB" id="A0A540KYG8"/>
<comment type="caution">
    <text evidence="1">The sequence shown here is derived from an EMBL/GenBank/DDBJ whole genome shotgun (WGS) entry which is preliminary data.</text>
</comment>
<sequence>MEKSKSFPEYSAAYFGEFDFWERSNSYNFNGPTQKGSGFATSTDSEESRLIQRVYYGR</sequence>
<keyword evidence="2" id="KW-1185">Reference proteome</keyword>
<reference evidence="1 2" key="1">
    <citation type="journal article" date="2019" name="G3 (Bethesda)">
        <title>Sequencing of a Wild Apple (Malus baccata) Genome Unravels the Differences Between Cultivated and Wild Apple Species Regarding Disease Resistance and Cold Tolerance.</title>
        <authorList>
            <person name="Chen X."/>
        </authorList>
    </citation>
    <scope>NUCLEOTIDE SEQUENCE [LARGE SCALE GENOMIC DNA]</scope>
    <source>
        <strain evidence="2">cv. Shandingzi</strain>
        <tissue evidence="1">Leaves</tissue>
    </source>
</reference>
<name>A0A540KYG8_MALBA</name>
<proteinExistence type="predicted"/>
<gene>
    <name evidence="1" type="ORF">C1H46_035174</name>
</gene>
<organism evidence="1 2">
    <name type="scientific">Malus baccata</name>
    <name type="common">Siberian crab apple</name>
    <name type="synonym">Pyrus baccata</name>
    <dbReference type="NCBI Taxonomy" id="106549"/>
    <lineage>
        <taxon>Eukaryota</taxon>
        <taxon>Viridiplantae</taxon>
        <taxon>Streptophyta</taxon>
        <taxon>Embryophyta</taxon>
        <taxon>Tracheophyta</taxon>
        <taxon>Spermatophyta</taxon>
        <taxon>Magnoliopsida</taxon>
        <taxon>eudicotyledons</taxon>
        <taxon>Gunneridae</taxon>
        <taxon>Pentapetalae</taxon>
        <taxon>rosids</taxon>
        <taxon>fabids</taxon>
        <taxon>Rosales</taxon>
        <taxon>Rosaceae</taxon>
        <taxon>Amygdaloideae</taxon>
        <taxon>Maleae</taxon>
        <taxon>Malus</taxon>
    </lineage>
</organism>
<dbReference type="EMBL" id="VIEB01000866">
    <property type="protein sequence ID" value="TQD79266.1"/>
    <property type="molecule type" value="Genomic_DNA"/>
</dbReference>
<dbReference type="Proteomes" id="UP000315295">
    <property type="component" value="Unassembled WGS sequence"/>
</dbReference>